<dbReference type="AlphaFoldDB" id="A0A378SKA5"/>
<protein>
    <submittedName>
        <fullName evidence="2">Putative alanine, arginine and proline rich protein</fullName>
    </submittedName>
</protein>
<dbReference type="InterPro" id="IPR045596">
    <property type="entry name" value="DUF6459"/>
</dbReference>
<evidence type="ECO:0000313" key="3">
    <source>
        <dbReference type="Proteomes" id="UP000254291"/>
    </source>
</evidence>
<dbReference type="OMA" id="RVHAIAC"/>
<reference evidence="2 3" key="1">
    <citation type="submission" date="2018-06" db="EMBL/GenBank/DDBJ databases">
        <authorList>
            <consortium name="Pathogen Informatics"/>
            <person name="Doyle S."/>
        </authorList>
    </citation>
    <scope>NUCLEOTIDE SEQUENCE [LARGE SCALE GENOMIC DNA]</scope>
    <source>
        <strain evidence="2 3">NCTC10742</strain>
    </source>
</reference>
<dbReference type="Pfam" id="PF20060">
    <property type="entry name" value="DUF6459"/>
    <property type="match status" value="1"/>
</dbReference>
<dbReference type="Proteomes" id="UP000254291">
    <property type="component" value="Unassembled WGS sequence"/>
</dbReference>
<proteinExistence type="predicted"/>
<sequence>MPSYPIPSVPSSSQGCGAWVTSPVIDYEPVPQPIAERPCPMPSGSALHRASLRPLRPPQRTPVRETPPPRSAVVFAEASLRRVIEVIDRRRPVSQLRPLMTPFLIDCVIACAEAPRTGSATLRKVRVRSVDTGTEVGAAEVFASFTRAGRVHAIAGRIERHRDSWRLVALQIG</sequence>
<dbReference type="EMBL" id="UGQM01000001">
    <property type="protein sequence ID" value="STZ42326.1"/>
    <property type="molecule type" value="Genomic_DNA"/>
</dbReference>
<feature type="compositionally biased region" description="Pro residues" evidence="1">
    <location>
        <begin position="55"/>
        <end position="69"/>
    </location>
</feature>
<name>A0A378SKA5_9MYCO</name>
<evidence type="ECO:0000313" key="2">
    <source>
        <dbReference type="EMBL" id="STZ42326.1"/>
    </source>
</evidence>
<accession>A0A378SKA5</accession>
<feature type="region of interest" description="Disordered" evidence="1">
    <location>
        <begin position="35"/>
        <end position="69"/>
    </location>
</feature>
<gene>
    <name evidence="2" type="ORF">NCTC10742_01537</name>
</gene>
<evidence type="ECO:0000256" key="1">
    <source>
        <dbReference type="SAM" id="MobiDB-lite"/>
    </source>
</evidence>
<organism evidence="2 3">
    <name type="scientific">Mycolicibacterium gilvum</name>
    <dbReference type="NCBI Taxonomy" id="1804"/>
    <lineage>
        <taxon>Bacteria</taxon>
        <taxon>Bacillati</taxon>
        <taxon>Actinomycetota</taxon>
        <taxon>Actinomycetes</taxon>
        <taxon>Mycobacteriales</taxon>
        <taxon>Mycobacteriaceae</taxon>
        <taxon>Mycolicibacterium</taxon>
    </lineage>
</organism>
<dbReference type="RefSeq" id="WP_011895539.1">
    <property type="nucleotide sequence ID" value="NZ_JACKST010000028.1"/>
</dbReference>